<comment type="caution">
    <text evidence="3">The sequence shown here is derived from an EMBL/GenBank/DDBJ whole genome shotgun (WGS) entry which is preliminary data.</text>
</comment>
<gene>
    <name evidence="3" type="ORF">Pfra01_001909800</name>
</gene>
<dbReference type="InterPro" id="IPR008906">
    <property type="entry name" value="HATC_C_dom"/>
</dbReference>
<accession>A0A9W7CZB8</accession>
<proteinExistence type="predicted"/>
<dbReference type="Proteomes" id="UP001165121">
    <property type="component" value="Unassembled WGS sequence"/>
</dbReference>
<dbReference type="Pfam" id="PF05699">
    <property type="entry name" value="Dimer_Tnp_hAT"/>
    <property type="match status" value="1"/>
</dbReference>
<dbReference type="OrthoDB" id="122072at2759"/>
<dbReference type="AlphaFoldDB" id="A0A9W7CZB8"/>
<name>A0A9W7CZB8_9STRA</name>
<feature type="region of interest" description="Disordered" evidence="1">
    <location>
        <begin position="258"/>
        <end position="280"/>
    </location>
</feature>
<dbReference type="GO" id="GO:0046983">
    <property type="term" value="F:protein dimerization activity"/>
    <property type="evidence" value="ECO:0007669"/>
    <property type="project" value="InterPro"/>
</dbReference>
<evidence type="ECO:0000313" key="4">
    <source>
        <dbReference type="Proteomes" id="UP001165121"/>
    </source>
</evidence>
<keyword evidence="4" id="KW-1185">Reference proteome</keyword>
<evidence type="ECO:0000313" key="3">
    <source>
        <dbReference type="EMBL" id="GMF48894.1"/>
    </source>
</evidence>
<organism evidence="3 4">
    <name type="scientific">Phytophthora fragariaefolia</name>
    <dbReference type="NCBI Taxonomy" id="1490495"/>
    <lineage>
        <taxon>Eukaryota</taxon>
        <taxon>Sar</taxon>
        <taxon>Stramenopiles</taxon>
        <taxon>Oomycota</taxon>
        <taxon>Peronosporomycetes</taxon>
        <taxon>Peronosporales</taxon>
        <taxon>Peronosporaceae</taxon>
        <taxon>Phytophthora</taxon>
    </lineage>
</organism>
<dbReference type="EMBL" id="BSXT01002423">
    <property type="protein sequence ID" value="GMF48894.1"/>
    <property type="molecule type" value="Genomic_DNA"/>
</dbReference>
<evidence type="ECO:0000256" key="1">
    <source>
        <dbReference type="SAM" id="MobiDB-lite"/>
    </source>
</evidence>
<reference evidence="3" key="1">
    <citation type="submission" date="2023-04" db="EMBL/GenBank/DDBJ databases">
        <title>Phytophthora fragariaefolia NBRC 109709.</title>
        <authorList>
            <person name="Ichikawa N."/>
            <person name="Sato H."/>
            <person name="Tonouchi N."/>
        </authorList>
    </citation>
    <scope>NUCLEOTIDE SEQUENCE</scope>
    <source>
        <strain evidence="3">NBRC 109709</strain>
    </source>
</reference>
<protein>
    <submittedName>
        <fullName evidence="3">Unnamed protein product</fullName>
    </submittedName>
</protein>
<sequence length="411" mass="47266">MTHAATKSSCGVNGAASAAANPEMVELISRMVRTIFHVKVVSVTGKLFAELCRSKIKGTPRDLLALRANQPPPEFPLANRHDDLVHVLFVLKPIGEIKRICQAEHPAQVDELIQLYMVRIHDLDPDQPLPHYLSTEKKTRWIPASDLTPLAADMRKLLREALDERFFSRYYNDKQFHECYFVFEMQLNLHPIFKRTERSLDRAVVSSCCQHGKSGRDAVTRKNDVNTKIRCNLLDLLKAVSESVDIYEFEPPSSVVQTSRQEAEFAPRSSRPPTFSRQDRRAEEELDLWLEDPVDTARNADFTPKESILEFWQRLEKQGDYRNIPKAVRVLFAIPVCQNERDFGLSGPMVTTSRTTLAEHNLDMCSFFNRRSDFVDLLQCEEIPKGQHHTCIHLPASYFPSPKKWTTSWMR</sequence>
<evidence type="ECO:0000259" key="2">
    <source>
        <dbReference type="Pfam" id="PF05699"/>
    </source>
</evidence>
<feature type="domain" description="HAT C-terminal dimerisation" evidence="2">
    <location>
        <begin position="285"/>
        <end position="369"/>
    </location>
</feature>